<evidence type="ECO:0000256" key="1">
    <source>
        <dbReference type="ARBA" id="ARBA00022690"/>
    </source>
</evidence>
<dbReference type="InterPro" id="IPR036645">
    <property type="entry name" value="Elafin-like_sf"/>
</dbReference>
<proteinExistence type="predicted"/>
<protein>
    <submittedName>
        <fullName evidence="5">WAP four-disulfide core domain 5</fullName>
    </submittedName>
</protein>
<dbReference type="PRINTS" id="PR00003">
    <property type="entry name" value="4DISULPHCORE"/>
</dbReference>
<keyword evidence="3" id="KW-0732">Signal</keyword>
<dbReference type="RefSeq" id="XP_012513349.1">
    <property type="nucleotide sequence ID" value="XM_012657895.1"/>
</dbReference>
<reference evidence="5" key="2">
    <citation type="submission" date="2025-09" db="UniProtKB">
        <authorList>
            <consortium name="Ensembl"/>
        </authorList>
    </citation>
    <scope>IDENTIFICATION</scope>
</reference>
<keyword evidence="1" id="KW-0646">Protease inhibitor</keyword>
<dbReference type="PANTHER" id="PTHR47769:SF1">
    <property type="entry name" value="WAP FOUR-DISULFIDE CORE DOMAIN PROTEIN 8"/>
    <property type="match status" value="1"/>
</dbReference>
<evidence type="ECO:0000259" key="4">
    <source>
        <dbReference type="PROSITE" id="PS51390"/>
    </source>
</evidence>
<dbReference type="Ensembl" id="ENSPCOT00000022753.1">
    <property type="protein sequence ID" value="ENSPCOP00000012161.1"/>
    <property type="gene ID" value="ENSPCOG00000017628.1"/>
</dbReference>
<organism evidence="5 6">
    <name type="scientific">Propithecus coquereli</name>
    <name type="common">Coquerel's sifaka</name>
    <name type="synonym">Propithecus verreauxi coquereli</name>
    <dbReference type="NCBI Taxonomy" id="379532"/>
    <lineage>
        <taxon>Eukaryota</taxon>
        <taxon>Metazoa</taxon>
        <taxon>Chordata</taxon>
        <taxon>Craniata</taxon>
        <taxon>Vertebrata</taxon>
        <taxon>Euteleostomi</taxon>
        <taxon>Mammalia</taxon>
        <taxon>Eutheria</taxon>
        <taxon>Euarchontoglires</taxon>
        <taxon>Primates</taxon>
        <taxon>Strepsirrhini</taxon>
        <taxon>Lemuriformes</taxon>
        <taxon>Indriidae</taxon>
        <taxon>Propithecus</taxon>
    </lineage>
</organism>
<reference evidence="5" key="1">
    <citation type="submission" date="2025-08" db="UniProtKB">
        <authorList>
            <consortium name="Ensembl"/>
        </authorList>
    </citation>
    <scope>IDENTIFICATION</scope>
</reference>
<dbReference type="GeneID" id="105821223"/>
<feature type="domain" description="WAP" evidence="4">
    <location>
        <begin position="74"/>
        <end position="121"/>
    </location>
</feature>
<dbReference type="SMART" id="SM00217">
    <property type="entry name" value="WAP"/>
    <property type="match status" value="2"/>
</dbReference>
<dbReference type="GO" id="GO:0005576">
    <property type="term" value="C:extracellular region"/>
    <property type="evidence" value="ECO:0007669"/>
    <property type="project" value="InterPro"/>
</dbReference>
<evidence type="ECO:0000313" key="5">
    <source>
        <dbReference type="Ensembl" id="ENSPCOP00000012161.1"/>
    </source>
</evidence>
<gene>
    <name evidence="5" type="primary">WFDC5</name>
</gene>
<dbReference type="RefSeq" id="XP_012513348.1">
    <property type="nucleotide sequence ID" value="XM_012657894.1"/>
</dbReference>
<dbReference type="GeneTree" id="ENSGT00730000111369"/>
<dbReference type="GO" id="GO:0030414">
    <property type="term" value="F:peptidase inhibitor activity"/>
    <property type="evidence" value="ECO:0007669"/>
    <property type="project" value="UniProtKB-KW"/>
</dbReference>
<dbReference type="InterPro" id="IPR008197">
    <property type="entry name" value="WAP_dom"/>
</dbReference>
<dbReference type="Pfam" id="PF00095">
    <property type="entry name" value="WAP"/>
    <property type="match status" value="2"/>
</dbReference>
<keyword evidence="2" id="KW-1015">Disulfide bond</keyword>
<evidence type="ECO:0000256" key="2">
    <source>
        <dbReference type="ARBA" id="ARBA00023157"/>
    </source>
</evidence>
<dbReference type="Gene3D" id="4.10.75.10">
    <property type="entry name" value="Elafin-like"/>
    <property type="match status" value="2"/>
</dbReference>
<dbReference type="Proteomes" id="UP000233160">
    <property type="component" value="Unassembled WGS sequence"/>
</dbReference>
<dbReference type="AlphaFoldDB" id="A0A2K6FDT7"/>
<evidence type="ECO:0000313" key="6">
    <source>
        <dbReference type="Proteomes" id="UP000233160"/>
    </source>
</evidence>
<dbReference type="SUPFAM" id="SSF57256">
    <property type="entry name" value="Elafin-like"/>
    <property type="match status" value="2"/>
</dbReference>
<keyword evidence="6" id="KW-1185">Reference proteome</keyword>
<dbReference type="OMA" id="GCPPDDK"/>
<dbReference type="STRING" id="379532.ENSPCOP00000012161"/>
<dbReference type="PROSITE" id="PS51390">
    <property type="entry name" value="WAP"/>
    <property type="match status" value="2"/>
</dbReference>
<evidence type="ECO:0000256" key="3">
    <source>
        <dbReference type="SAM" id="SignalP"/>
    </source>
</evidence>
<feature type="domain" description="WAP" evidence="4">
    <location>
        <begin position="27"/>
        <end position="73"/>
    </location>
</feature>
<dbReference type="CTD" id="149708"/>
<feature type="signal peptide" evidence="3">
    <location>
        <begin position="1"/>
        <end position="24"/>
    </location>
</feature>
<accession>A0A2K6FDT7</accession>
<sequence>MRFWSLFLLVMLLAVGSQLPAASGRKKGEKAGGCPPDDGPCLPSVPDQCEDDSQCPSTMKCCYQACFRHCVPRVSVKRGSCPEDRLQCLSPTKHLCHQDSDCSGKKRCCHSACGRDCRDPARG</sequence>
<dbReference type="PANTHER" id="PTHR47769">
    <property type="entry name" value="WAP FOUR-DISULFIDE CORE DOMAIN PROTEIN 8"/>
    <property type="match status" value="1"/>
</dbReference>
<feature type="chain" id="PRO_5014419523" evidence="3">
    <location>
        <begin position="25"/>
        <end position="123"/>
    </location>
</feature>
<name>A0A2K6FDT7_PROCO</name>